<dbReference type="AlphaFoldDB" id="A0A1T4L6L4"/>
<evidence type="ECO:0008006" key="3">
    <source>
        <dbReference type="Google" id="ProtNLM"/>
    </source>
</evidence>
<dbReference type="STRING" id="171291.SAMN02745154_00345"/>
<gene>
    <name evidence="1" type="ORF">SAMN02745154_00345</name>
</gene>
<keyword evidence="2" id="KW-1185">Reference proteome</keyword>
<dbReference type="EMBL" id="FUXF01000009">
    <property type="protein sequence ID" value="SJZ50356.1"/>
    <property type="molecule type" value="Genomic_DNA"/>
</dbReference>
<evidence type="ECO:0000313" key="2">
    <source>
        <dbReference type="Proteomes" id="UP000190389"/>
    </source>
</evidence>
<reference evidence="2" key="1">
    <citation type="submission" date="2017-02" db="EMBL/GenBank/DDBJ databases">
        <authorList>
            <person name="Varghese N."/>
            <person name="Submissions S."/>
        </authorList>
    </citation>
    <scope>NUCLEOTIDE SEQUENCE [LARGE SCALE GENOMIC DNA]</scope>
    <source>
        <strain evidence="2">ATCC 27862</strain>
    </source>
</reference>
<evidence type="ECO:0000313" key="1">
    <source>
        <dbReference type="EMBL" id="SJZ50356.1"/>
    </source>
</evidence>
<dbReference type="OrthoDB" id="399747at2"/>
<sequence>MKDNKIKVFIDFEAITNNYLKRLPINLNIRFLPYCYTIGIYRDNDPKKAFMTRTSIMSFKSFKYRVYINKLKSNLLSDISILAKEEITIQNIKNKVEFYGWNPEMENVILNKLFNTNCFNVSRHKGRPVALKIIVPHLENVDYFPQTKKILTEKFDDINIEEFNEPGFACSYLGYIRLCLFNKFKMPGKIRITQLDFQTIDSEIVNYNKEDVIKLDYCYKNQEIILDRSRKLESINQRIGKSSQELHSQRNQLKRFKKFALDDKKKTQHIDIENLKKTTEYQIQELKSLLNFMKSLPENVATIEEAIMWSELKIENTEDRLQNLRKEKVEL</sequence>
<dbReference type="Proteomes" id="UP000190389">
    <property type="component" value="Unassembled WGS sequence"/>
</dbReference>
<protein>
    <recommendedName>
        <fullName evidence="3">DUF2779 domain-containing protein</fullName>
    </recommendedName>
</protein>
<name>A0A1T4L6L4_9BACT</name>
<organism evidence="1 2">
    <name type="scientific">Mycoplasmopsis verecunda</name>
    <dbReference type="NCBI Taxonomy" id="171291"/>
    <lineage>
        <taxon>Bacteria</taxon>
        <taxon>Bacillati</taxon>
        <taxon>Mycoplasmatota</taxon>
        <taxon>Mycoplasmoidales</taxon>
        <taxon>Metamycoplasmataceae</taxon>
        <taxon>Mycoplasmopsis</taxon>
    </lineage>
</organism>
<dbReference type="RefSeq" id="WP_078747083.1">
    <property type="nucleotide sequence ID" value="NZ_CP137850.1"/>
</dbReference>
<accession>A0A1T4L6L4</accession>
<proteinExistence type="predicted"/>